<evidence type="ECO:0000313" key="5">
    <source>
        <dbReference type="EMBL" id="DAZ96709.1"/>
    </source>
</evidence>
<comment type="caution">
    <text evidence="5">The sequence shown here is derived from an EMBL/GenBank/DDBJ whole genome shotgun (WGS) entry which is preliminary data.</text>
</comment>
<keyword evidence="4" id="KW-1133">Transmembrane helix</keyword>
<dbReference type="Gene3D" id="1.20.1740.10">
    <property type="entry name" value="Amino acid/polyamine transporter I"/>
    <property type="match status" value="1"/>
</dbReference>
<dbReference type="AlphaFoldDB" id="A0AAV2YTZ4"/>
<comment type="subcellular location">
    <subcellularLocation>
        <location evidence="1">Cell membrane</location>
        <topology evidence="1">Multi-pass membrane protein</topology>
    </subcellularLocation>
</comment>
<evidence type="ECO:0000256" key="1">
    <source>
        <dbReference type="ARBA" id="ARBA00004651"/>
    </source>
</evidence>
<dbReference type="PANTHER" id="PTHR45826:SF2">
    <property type="entry name" value="AMINO ACID TRANSPORTER"/>
    <property type="match status" value="1"/>
</dbReference>
<keyword evidence="2" id="KW-0813">Transport</keyword>
<feature type="transmembrane region" description="Helical" evidence="4">
    <location>
        <begin position="176"/>
        <end position="199"/>
    </location>
</feature>
<evidence type="ECO:0000256" key="2">
    <source>
        <dbReference type="ARBA" id="ARBA00022448"/>
    </source>
</evidence>
<keyword evidence="3" id="KW-1003">Cell membrane</keyword>
<accession>A0AAV2YTZ4</accession>
<evidence type="ECO:0000313" key="6">
    <source>
        <dbReference type="Proteomes" id="UP001146120"/>
    </source>
</evidence>
<dbReference type="GO" id="GO:0022857">
    <property type="term" value="F:transmembrane transporter activity"/>
    <property type="evidence" value="ECO:0007669"/>
    <property type="project" value="InterPro"/>
</dbReference>
<keyword evidence="6" id="KW-1185">Reference proteome</keyword>
<feature type="transmembrane region" description="Helical" evidence="4">
    <location>
        <begin position="12"/>
        <end position="33"/>
    </location>
</feature>
<dbReference type="PANTHER" id="PTHR45826">
    <property type="entry name" value="POLYAMINE TRANSPORTER PUT1"/>
    <property type="match status" value="1"/>
</dbReference>
<keyword evidence="4" id="KW-0812">Transmembrane</keyword>
<evidence type="ECO:0000256" key="3">
    <source>
        <dbReference type="ARBA" id="ARBA00022475"/>
    </source>
</evidence>
<protein>
    <submittedName>
        <fullName evidence="5">Uncharacterized protein</fullName>
    </submittedName>
</protein>
<dbReference type="Proteomes" id="UP001146120">
    <property type="component" value="Unassembled WGS sequence"/>
</dbReference>
<dbReference type="GO" id="GO:0005886">
    <property type="term" value="C:plasma membrane"/>
    <property type="evidence" value="ECO:0007669"/>
    <property type="project" value="UniProtKB-SubCell"/>
</dbReference>
<reference evidence="5" key="2">
    <citation type="journal article" date="2023" name="Microbiol Resour">
        <title>Decontamination and Annotation of the Draft Genome Sequence of the Oomycete Lagenidium giganteum ARSEF 373.</title>
        <authorList>
            <person name="Morgan W.R."/>
            <person name="Tartar A."/>
        </authorList>
    </citation>
    <scope>NUCLEOTIDE SEQUENCE</scope>
    <source>
        <strain evidence="5">ARSEF 373</strain>
    </source>
</reference>
<organism evidence="5 6">
    <name type="scientific">Lagenidium giganteum</name>
    <dbReference type="NCBI Taxonomy" id="4803"/>
    <lineage>
        <taxon>Eukaryota</taxon>
        <taxon>Sar</taxon>
        <taxon>Stramenopiles</taxon>
        <taxon>Oomycota</taxon>
        <taxon>Peronosporomycetes</taxon>
        <taxon>Pythiales</taxon>
        <taxon>Pythiaceae</taxon>
    </lineage>
</organism>
<reference evidence="5" key="1">
    <citation type="submission" date="2022-11" db="EMBL/GenBank/DDBJ databases">
        <authorList>
            <person name="Morgan W.R."/>
            <person name="Tartar A."/>
        </authorList>
    </citation>
    <scope>NUCLEOTIDE SEQUENCE</scope>
    <source>
        <strain evidence="5">ARSEF 373</strain>
    </source>
</reference>
<dbReference type="EMBL" id="DAKRPA010000159">
    <property type="protein sequence ID" value="DAZ96709.1"/>
    <property type="molecule type" value="Genomic_DNA"/>
</dbReference>
<evidence type="ECO:0000256" key="4">
    <source>
        <dbReference type="SAM" id="Phobius"/>
    </source>
</evidence>
<feature type="transmembrane region" description="Helical" evidence="4">
    <location>
        <begin position="152"/>
        <end position="170"/>
    </location>
</feature>
<gene>
    <name evidence="5" type="ORF">N0F65_009176</name>
</gene>
<feature type="transmembrane region" description="Helical" evidence="4">
    <location>
        <begin position="107"/>
        <end position="131"/>
    </location>
</feature>
<feature type="transmembrane region" description="Helical" evidence="4">
    <location>
        <begin position="211"/>
        <end position="237"/>
    </location>
</feature>
<sequence length="253" mass="27083">MALPVFGTSRMIGNLSVSLVVFVLGTFLVLTIIEYAHNHDLTKLLVVPIGNGTTVSGSRGNTCGLLVLTYLVPVPAVLASDFFDCRRMNLDIFLYSSLAYDVGGKSMYLSTLVASIGTFTLAIFTVSSRLAGMADSGMLPACFSERDRSFSSPHVAVLLTMLLAAILSLVCPTVNLSIFCNVCSCLVCLLIMISAIVLRHRFPHAPRPVRVGGGIPVLCALAVLPTCILIFTIVRLIDQASGKDFVVCCYQVL</sequence>
<keyword evidence="4" id="KW-0472">Membrane</keyword>
<proteinExistence type="predicted"/>
<dbReference type="InterPro" id="IPR044566">
    <property type="entry name" value="RMV1-like"/>
</dbReference>
<name>A0AAV2YTZ4_9STRA</name>